<evidence type="ECO:0000256" key="9">
    <source>
        <dbReference type="ARBA" id="ARBA00048157"/>
    </source>
</evidence>
<evidence type="ECO:0000256" key="4">
    <source>
        <dbReference type="ARBA" id="ARBA00022884"/>
    </source>
</evidence>
<dbReference type="HAMAP" id="MF_00306">
    <property type="entry name" value="SRP54"/>
    <property type="match status" value="1"/>
</dbReference>
<reference evidence="13" key="1">
    <citation type="submission" date="2025-08" db="UniProtKB">
        <authorList>
            <consortium name="RefSeq"/>
        </authorList>
    </citation>
    <scope>IDENTIFICATION</scope>
    <source>
        <tissue evidence="13">Fruit stalk</tissue>
    </source>
</reference>
<dbReference type="KEGG" id="dzi:111311704"/>
<dbReference type="CDD" id="cd18539">
    <property type="entry name" value="SRP_G"/>
    <property type="match status" value="1"/>
</dbReference>
<feature type="compositionally biased region" description="Basic and acidic residues" evidence="10">
    <location>
        <begin position="465"/>
        <end position="479"/>
    </location>
</feature>
<evidence type="ECO:0000313" key="12">
    <source>
        <dbReference type="Proteomes" id="UP000515121"/>
    </source>
</evidence>
<dbReference type="GO" id="GO:0005786">
    <property type="term" value="C:signal recognition particle, endoplasmic reticulum targeting"/>
    <property type="evidence" value="ECO:0007669"/>
    <property type="project" value="UniProtKB-KW"/>
</dbReference>
<dbReference type="AlphaFoldDB" id="A0A6P6AQF2"/>
<keyword evidence="3" id="KW-0378">Hydrolase</keyword>
<dbReference type="SMART" id="SM00963">
    <property type="entry name" value="SRP54_N"/>
    <property type="match status" value="1"/>
</dbReference>
<dbReference type="SMART" id="SM00962">
    <property type="entry name" value="SRP54"/>
    <property type="match status" value="1"/>
</dbReference>
<dbReference type="GO" id="GO:0005525">
    <property type="term" value="F:GTP binding"/>
    <property type="evidence" value="ECO:0007669"/>
    <property type="project" value="UniProtKB-KW"/>
</dbReference>
<evidence type="ECO:0000256" key="8">
    <source>
        <dbReference type="ARBA" id="ARBA00035672"/>
    </source>
</evidence>
<dbReference type="InterPro" id="IPR003593">
    <property type="entry name" value="AAA+_ATPase"/>
</dbReference>
<dbReference type="PROSITE" id="PS00300">
    <property type="entry name" value="SRP54"/>
    <property type="match status" value="1"/>
</dbReference>
<dbReference type="GO" id="GO:0008312">
    <property type="term" value="F:7S RNA binding"/>
    <property type="evidence" value="ECO:0007669"/>
    <property type="project" value="InterPro"/>
</dbReference>
<proteinExistence type="inferred from homology"/>
<evidence type="ECO:0000256" key="10">
    <source>
        <dbReference type="SAM" id="MobiDB-lite"/>
    </source>
</evidence>
<dbReference type="InterPro" id="IPR013822">
    <property type="entry name" value="Signal_recog_particl_SRP54_hlx"/>
</dbReference>
<dbReference type="InterPro" id="IPR027417">
    <property type="entry name" value="P-loop_NTPase"/>
</dbReference>
<dbReference type="PANTHER" id="PTHR11564:SF5">
    <property type="entry name" value="SIGNAL RECOGNITION PARTICLE SUBUNIT SRP54"/>
    <property type="match status" value="1"/>
</dbReference>
<dbReference type="SMART" id="SM00382">
    <property type="entry name" value="AAA"/>
    <property type="match status" value="1"/>
</dbReference>
<evidence type="ECO:0000256" key="3">
    <source>
        <dbReference type="ARBA" id="ARBA00022801"/>
    </source>
</evidence>
<dbReference type="SUPFAM" id="SSF52540">
    <property type="entry name" value="P-loop containing nucleoside triphosphate hydrolases"/>
    <property type="match status" value="1"/>
</dbReference>
<dbReference type="RefSeq" id="XP_022767051.1">
    <property type="nucleotide sequence ID" value="XM_022911316.1"/>
</dbReference>
<dbReference type="InterPro" id="IPR042101">
    <property type="entry name" value="SRP54_N_sf"/>
</dbReference>
<keyword evidence="6" id="KW-0733">Signal recognition particle</keyword>
<dbReference type="SUPFAM" id="SSF47446">
    <property type="entry name" value="Signal peptide-binding domain"/>
    <property type="match status" value="1"/>
</dbReference>
<feature type="region of interest" description="Disordered" evidence="10">
    <location>
        <begin position="464"/>
        <end position="495"/>
    </location>
</feature>
<keyword evidence="12" id="KW-1185">Reference proteome</keyword>
<dbReference type="Pfam" id="PF02978">
    <property type="entry name" value="SRP_SPB"/>
    <property type="match status" value="1"/>
</dbReference>
<evidence type="ECO:0000256" key="5">
    <source>
        <dbReference type="ARBA" id="ARBA00023134"/>
    </source>
</evidence>
<protein>
    <recommendedName>
        <fullName evidence="8">signal-recognition-particle GTPase</fullName>
        <ecNumber evidence="8">3.6.5.4</ecNumber>
    </recommendedName>
</protein>
<dbReference type="Pfam" id="PF00448">
    <property type="entry name" value="SRP54"/>
    <property type="match status" value="1"/>
</dbReference>
<evidence type="ECO:0000256" key="6">
    <source>
        <dbReference type="ARBA" id="ARBA00023135"/>
    </source>
</evidence>
<keyword evidence="2" id="KW-0547">Nucleotide-binding</keyword>
<dbReference type="FunFam" id="3.40.50.300:FF:000022">
    <property type="entry name" value="Signal recognition particle 54 kDa subunit"/>
    <property type="match status" value="1"/>
</dbReference>
<dbReference type="Gene3D" id="3.40.50.300">
    <property type="entry name" value="P-loop containing nucleotide triphosphate hydrolases"/>
    <property type="match status" value="1"/>
</dbReference>
<dbReference type="InterPro" id="IPR022941">
    <property type="entry name" value="SRP54"/>
</dbReference>
<dbReference type="OrthoDB" id="1727884at2759"/>
<sequence>MEAMQFSTVASRHFLATLGSFSTNRSFYKSPRNSTKLGSSWCSGSSNLVSLPCRNLFSREIWGWVNSKTVTLRRELRGVVRAEMFGQLTSGLEAAWTKLKGEEVLTKENIAEPMRDIRRALLEADVSLPVVRRFVQTVSDQAVGVGLIRGVKPDQQLVKIVHEELVKLMGGEVSELVFSKSGPTVILLAGLQGVGKTTVCAKLANYLKKQDKSCMLIAGDVYRPAAIDQLVILGEQVGVPVYSVGTEVKPSEIAKQGLEEAKKKKIDVVIMDTAGRLQIDKAMMDELKEVKKVLNPTEVLLVVDAMTGQEAAALVTTFNVEIGITGAILTKLDGDSRGGAALSVKEVSGKPIKLVGRGERMEDLEPFYPDRMAGRILGMGDVLSFVEKAQEVMRQEDAEELQKKIMSTKFDFNDFLKQTRTVARMGSMTRVVGMIPGMGKVTPAQVREAEKSLKLTEAMIEAMTPEEREKPELLAESPERRKRVAQASGKTEQQVSQLVAQLFQMRARMKNLMGIMEGGSIPTLSNLEDAMKAEEKAPTGTARRERRSKLRRRFADPAPTRPSPRGFGAKN</sequence>
<dbReference type="InterPro" id="IPR004125">
    <property type="entry name" value="Signal_recog_particle_SRP54_M"/>
</dbReference>
<dbReference type="NCBIfam" id="TIGR00959">
    <property type="entry name" value="ffh"/>
    <property type="match status" value="1"/>
</dbReference>
<evidence type="ECO:0000256" key="2">
    <source>
        <dbReference type="ARBA" id="ARBA00022741"/>
    </source>
</evidence>
<keyword evidence="7" id="KW-0687">Ribonucleoprotein</keyword>
<name>A0A6P6AQF2_DURZI</name>
<comment type="similarity">
    <text evidence="1">Belongs to the GTP-binding SRP family. SRP54 subfamily.</text>
</comment>
<dbReference type="Proteomes" id="UP000515121">
    <property type="component" value="Unplaced"/>
</dbReference>
<dbReference type="Gene3D" id="1.20.120.140">
    <property type="entry name" value="Signal recognition particle SRP54, nucleotide-binding domain"/>
    <property type="match status" value="1"/>
</dbReference>
<organism evidence="12 13">
    <name type="scientific">Durio zibethinus</name>
    <name type="common">Durian</name>
    <dbReference type="NCBI Taxonomy" id="66656"/>
    <lineage>
        <taxon>Eukaryota</taxon>
        <taxon>Viridiplantae</taxon>
        <taxon>Streptophyta</taxon>
        <taxon>Embryophyta</taxon>
        <taxon>Tracheophyta</taxon>
        <taxon>Spermatophyta</taxon>
        <taxon>Magnoliopsida</taxon>
        <taxon>eudicotyledons</taxon>
        <taxon>Gunneridae</taxon>
        <taxon>Pentapetalae</taxon>
        <taxon>rosids</taxon>
        <taxon>malvids</taxon>
        <taxon>Malvales</taxon>
        <taxon>Malvaceae</taxon>
        <taxon>Helicteroideae</taxon>
        <taxon>Durio</taxon>
    </lineage>
</organism>
<feature type="domain" description="SRP54-type proteins GTP-binding" evidence="11">
    <location>
        <begin position="351"/>
        <end position="364"/>
    </location>
</feature>
<comment type="catalytic activity">
    <reaction evidence="9">
        <text>GTP + H2O = GDP + phosphate + H(+)</text>
        <dbReference type="Rhea" id="RHEA:19669"/>
        <dbReference type="ChEBI" id="CHEBI:15377"/>
        <dbReference type="ChEBI" id="CHEBI:15378"/>
        <dbReference type="ChEBI" id="CHEBI:37565"/>
        <dbReference type="ChEBI" id="CHEBI:43474"/>
        <dbReference type="ChEBI" id="CHEBI:58189"/>
        <dbReference type="EC" id="3.6.5.4"/>
    </reaction>
    <physiologicalReaction direction="left-to-right" evidence="9">
        <dbReference type="Rhea" id="RHEA:19670"/>
    </physiologicalReaction>
</comment>
<accession>A0A6P6AQF2</accession>
<dbReference type="PANTHER" id="PTHR11564">
    <property type="entry name" value="SIGNAL RECOGNITION PARTICLE 54K PROTEIN SRP54"/>
    <property type="match status" value="1"/>
</dbReference>
<dbReference type="InterPro" id="IPR036891">
    <property type="entry name" value="Signal_recog_part_SRP54_M_sf"/>
</dbReference>
<evidence type="ECO:0000256" key="7">
    <source>
        <dbReference type="ARBA" id="ARBA00023274"/>
    </source>
</evidence>
<evidence type="ECO:0000256" key="1">
    <source>
        <dbReference type="ARBA" id="ARBA00005450"/>
    </source>
</evidence>
<evidence type="ECO:0000313" key="13">
    <source>
        <dbReference type="RefSeq" id="XP_022767051.1"/>
    </source>
</evidence>
<feature type="region of interest" description="Disordered" evidence="10">
    <location>
        <begin position="526"/>
        <end position="571"/>
    </location>
</feature>
<dbReference type="InterPro" id="IPR000897">
    <property type="entry name" value="SRP54_GTPase_dom"/>
</dbReference>
<gene>
    <name evidence="13" type="primary">LOC111311704</name>
</gene>
<dbReference type="Gene3D" id="1.10.260.30">
    <property type="entry name" value="Signal recognition particle, SRP54 subunit, M-domain"/>
    <property type="match status" value="1"/>
</dbReference>
<dbReference type="InterPro" id="IPR004780">
    <property type="entry name" value="SRP"/>
</dbReference>
<keyword evidence="4" id="KW-0694">RNA-binding</keyword>
<dbReference type="GO" id="GO:0006614">
    <property type="term" value="P:SRP-dependent cotranslational protein targeting to membrane"/>
    <property type="evidence" value="ECO:0007669"/>
    <property type="project" value="InterPro"/>
</dbReference>
<dbReference type="GeneID" id="111311704"/>
<evidence type="ECO:0000259" key="11">
    <source>
        <dbReference type="PROSITE" id="PS00300"/>
    </source>
</evidence>
<dbReference type="GO" id="GO:0003924">
    <property type="term" value="F:GTPase activity"/>
    <property type="evidence" value="ECO:0007669"/>
    <property type="project" value="InterPro"/>
</dbReference>
<dbReference type="Pfam" id="PF02881">
    <property type="entry name" value="SRP54_N"/>
    <property type="match status" value="1"/>
</dbReference>
<keyword evidence="5" id="KW-0342">GTP-binding</keyword>
<dbReference type="EC" id="3.6.5.4" evidence="8"/>